<dbReference type="Proteomes" id="UP000288794">
    <property type="component" value="Unassembled WGS sequence"/>
</dbReference>
<name>A0A443IA45_9GAMM</name>
<evidence type="ECO:0000256" key="1">
    <source>
        <dbReference type="SAM" id="SignalP"/>
    </source>
</evidence>
<accession>A0A443IA45</accession>
<evidence type="ECO:0000313" key="3">
    <source>
        <dbReference type="Proteomes" id="UP000288794"/>
    </source>
</evidence>
<keyword evidence="1" id="KW-0732">Signal</keyword>
<proteinExistence type="predicted"/>
<gene>
    <name evidence="2" type="ORF">ED28_15510</name>
</gene>
<keyword evidence="3" id="KW-1185">Reference proteome</keyword>
<comment type="caution">
    <text evidence="2">The sequence shown here is derived from an EMBL/GenBank/DDBJ whole genome shotgun (WGS) entry which is preliminary data.</text>
</comment>
<feature type="chain" id="PRO_5019500409" evidence="1">
    <location>
        <begin position="22"/>
        <end position="86"/>
    </location>
</feature>
<feature type="signal peptide" evidence="1">
    <location>
        <begin position="1"/>
        <end position="21"/>
    </location>
</feature>
<reference evidence="2 3" key="1">
    <citation type="submission" date="2014-04" db="EMBL/GenBank/DDBJ databases">
        <title>Draft genome sequence of Pantoea beijingensis strain LMG 27579, an emerging pathogen to Pleurotus eryngii with potential industrial application.</title>
        <authorList>
            <person name="Xu F."/>
            <person name="Liu Y."/>
            <person name="Wang S."/>
            <person name="Yin Y."/>
            <person name="Ma Y."/>
            <person name="Zhao S."/>
            <person name="Rong C."/>
        </authorList>
    </citation>
    <scope>NUCLEOTIDE SEQUENCE [LARGE SCALE GENOMIC DNA]</scope>
    <source>
        <strain evidence="2 3">LMG 27579</strain>
    </source>
</reference>
<evidence type="ECO:0000313" key="2">
    <source>
        <dbReference type="EMBL" id="RWR01091.1"/>
    </source>
</evidence>
<dbReference type="RefSeq" id="WP_128178946.1">
    <property type="nucleotide sequence ID" value="NZ_CP071409.1"/>
</dbReference>
<dbReference type="AlphaFoldDB" id="A0A443IA45"/>
<protein>
    <submittedName>
        <fullName evidence="2">Uncharacterized protein</fullName>
    </submittedName>
</protein>
<dbReference type="EMBL" id="JMEE01000042">
    <property type="protein sequence ID" value="RWR01091.1"/>
    <property type="molecule type" value="Genomic_DNA"/>
</dbReference>
<organism evidence="2 3">
    <name type="scientific">[Pantoea] beijingensis</name>
    <dbReference type="NCBI Taxonomy" id="1324864"/>
    <lineage>
        <taxon>Bacteria</taxon>
        <taxon>Pseudomonadati</taxon>
        <taxon>Pseudomonadota</taxon>
        <taxon>Gammaproteobacteria</taxon>
        <taxon>Enterobacterales</taxon>
        <taxon>Erwiniaceae</taxon>
        <taxon>Erwinia</taxon>
    </lineage>
</organism>
<sequence>MKNIYIVPIAVLLILQANVEASNVAPSVQFDQEITNQQQQEKSQKKLLTPDYKKADVKNNDTSVEFNIPAEEECWIINNITVNSPS</sequence>